<gene>
    <name evidence="1" type="ORF">AA23TX_04620</name>
</gene>
<organism evidence="1 2">
    <name type="scientific">Amycolatopsis camponoti</name>
    <dbReference type="NCBI Taxonomy" id="2606593"/>
    <lineage>
        <taxon>Bacteria</taxon>
        <taxon>Bacillati</taxon>
        <taxon>Actinomycetota</taxon>
        <taxon>Actinomycetes</taxon>
        <taxon>Pseudonocardiales</taxon>
        <taxon>Pseudonocardiaceae</taxon>
        <taxon>Amycolatopsis</taxon>
    </lineage>
</organism>
<dbReference type="Gene3D" id="3.40.50.1820">
    <property type="entry name" value="alpha/beta hydrolase"/>
    <property type="match status" value="1"/>
</dbReference>
<protein>
    <recommendedName>
        <fullName evidence="3">Alpha/beta hydrolase</fullName>
    </recommendedName>
</protein>
<evidence type="ECO:0000313" key="1">
    <source>
        <dbReference type="EMBL" id="VVJ19599.1"/>
    </source>
</evidence>
<proteinExistence type="predicted"/>
<evidence type="ECO:0000313" key="2">
    <source>
        <dbReference type="Proteomes" id="UP000399805"/>
    </source>
</evidence>
<dbReference type="SUPFAM" id="SSF53474">
    <property type="entry name" value="alpha/beta-Hydrolases"/>
    <property type="match status" value="1"/>
</dbReference>
<keyword evidence="2" id="KW-1185">Reference proteome</keyword>
<sequence>MAEVIGVHGIAQQQRGRHQLLAAWRPALGDGLERASGQKITLPDLDLAFYGDVFLPDRNCPSTKTADAESVLDGMSGQELAELSQVLTEAVADSDIEAAEQQVTMGYTRVPRPVQVLLRAVDRRFGAAAGVLYLGVLRQVYRYLHDLDVKARIDRRVEEGVGERGRVLIGHSLGSVVAYEYLRQHPSSGVELFISVGSPLGLRMVRSRLQVVALSTPNWVTVRDLRDPVACAGPLCEWWPQINADDELIVDNDGDAHSVECYLSKRTVGQVLLQALPHLTEE</sequence>
<accession>A0A6I8LWS1</accession>
<dbReference type="InterPro" id="IPR029058">
    <property type="entry name" value="AB_hydrolase_fold"/>
</dbReference>
<name>A0A6I8LWS1_9PSEU</name>
<dbReference type="Proteomes" id="UP000399805">
    <property type="component" value="Unassembled WGS sequence"/>
</dbReference>
<dbReference type="AlphaFoldDB" id="A0A6I8LWS1"/>
<evidence type="ECO:0008006" key="3">
    <source>
        <dbReference type="Google" id="ProtNLM"/>
    </source>
</evidence>
<reference evidence="1 2" key="1">
    <citation type="submission" date="2019-09" db="EMBL/GenBank/DDBJ databases">
        <authorList>
            <person name="Leyn A S."/>
        </authorList>
    </citation>
    <scope>NUCLEOTIDE SEQUENCE [LARGE SCALE GENOMIC DNA]</scope>
    <source>
        <strain evidence="1">AA231_1</strain>
    </source>
</reference>
<dbReference type="EMBL" id="CABVGP010000002">
    <property type="protein sequence ID" value="VVJ19599.1"/>
    <property type="molecule type" value="Genomic_DNA"/>
</dbReference>